<evidence type="ECO:0000256" key="1">
    <source>
        <dbReference type="ARBA" id="ARBA00004418"/>
    </source>
</evidence>
<dbReference type="SMART" id="SM00858">
    <property type="entry name" value="SAF"/>
    <property type="match status" value="1"/>
</dbReference>
<dbReference type="PATRIC" id="fig|1261131.3.peg.258"/>
<dbReference type="RefSeq" id="WP_007556899.1">
    <property type="nucleotide sequence ID" value="NC_022793.1"/>
</dbReference>
<protein>
    <recommendedName>
        <fullName evidence="4">Flagella basal body P-ring formation protein FlgA</fullName>
    </recommendedName>
</protein>
<dbReference type="Gene3D" id="3.90.1210.10">
    <property type="entry name" value="Antifreeze-like/N-acetylneuraminic acid synthase C-terminal domain"/>
    <property type="match status" value="1"/>
</dbReference>
<evidence type="ECO:0000313" key="6">
    <source>
        <dbReference type="EMBL" id="AHA27642.1"/>
    </source>
</evidence>
<comment type="subcellular location">
    <subcellularLocation>
        <location evidence="1 4">Periplasm</location>
    </subcellularLocation>
</comment>
<dbReference type="NCBIfam" id="TIGR03170">
    <property type="entry name" value="flgA_cterm"/>
    <property type="match status" value="1"/>
</dbReference>
<dbReference type="EMBL" id="CP006604">
    <property type="protein sequence ID" value="AHA27642.1"/>
    <property type="molecule type" value="Genomic_DNA"/>
</dbReference>
<dbReference type="InterPro" id="IPR017585">
    <property type="entry name" value="SAF_FlgA"/>
</dbReference>
<keyword evidence="3 4" id="KW-0574">Periplasm</keyword>
<gene>
    <name evidence="6" type="primary">flgA</name>
    <name evidence="6" type="ORF">lam_271</name>
</gene>
<dbReference type="Proteomes" id="UP000017862">
    <property type="component" value="Chromosome"/>
</dbReference>
<name>U6B7A9_9HYPH</name>
<evidence type="ECO:0000256" key="4">
    <source>
        <dbReference type="RuleBase" id="RU362063"/>
    </source>
</evidence>
<comment type="function">
    <text evidence="4">Involved in the assembly process of the P-ring formation. It may associate with FlgF on the rod constituting a structure essential for the P-ring assembly or may act as a modulator protein for the P-ring assembly.</text>
</comment>
<accession>U6B7A9</accession>
<dbReference type="GO" id="GO:0042597">
    <property type="term" value="C:periplasmic space"/>
    <property type="evidence" value="ECO:0007669"/>
    <property type="project" value="UniProtKB-SubCell"/>
</dbReference>
<comment type="similarity">
    <text evidence="4">Belongs to the FlgA family.</text>
</comment>
<dbReference type="Pfam" id="PF13144">
    <property type="entry name" value="ChapFlgA"/>
    <property type="match status" value="1"/>
</dbReference>
<dbReference type="eggNOG" id="COG1261">
    <property type="taxonomic scope" value="Bacteria"/>
</dbReference>
<keyword evidence="7" id="KW-1185">Reference proteome</keyword>
<evidence type="ECO:0000256" key="2">
    <source>
        <dbReference type="ARBA" id="ARBA00022729"/>
    </source>
</evidence>
<dbReference type="GO" id="GO:0044780">
    <property type="term" value="P:bacterial-type flagellum assembly"/>
    <property type="evidence" value="ECO:0007669"/>
    <property type="project" value="InterPro"/>
</dbReference>
<feature type="domain" description="SAF" evidence="5">
    <location>
        <begin position="28"/>
        <end position="90"/>
    </location>
</feature>
<sequence length="154" mass="16870">MIRFFIVLWFSFYFFTICSTVVLSDGFGRVVVPSSVINIGEVLHESKLKELVLSNSNLRGDYARSTKDVVGFVTRRTLLPDRVIPMSALQPLYVITRGSKVRIVFSQKNMTISTSGIALSDASIGSTLSVKNIDTGVIVSGQVMNDSTVSVTLK</sequence>
<evidence type="ECO:0000313" key="7">
    <source>
        <dbReference type="Proteomes" id="UP000017862"/>
    </source>
</evidence>
<dbReference type="STRING" id="1261131.lam_271"/>
<proteinExistence type="inferred from homology"/>
<dbReference type="CDD" id="cd11614">
    <property type="entry name" value="SAF_CpaB_FlgA_like"/>
    <property type="match status" value="1"/>
</dbReference>
<dbReference type="KEGG" id="lar:lam_271"/>
<keyword evidence="6" id="KW-0969">Cilium</keyword>
<reference evidence="6 7" key="1">
    <citation type="journal article" date="2014" name="Mol. Plant Microbe Interact.">
        <title>The complete genome sequence of Candidatus Liberibacter americanus, associated with citrus Huanglongbing.</title>
        <authorList>
            <person name="Wulff N.A."/>
            <person name="Zhang S."/>
            <person name="Setubal J.C."/>
            <person name="Almeida N.F."/>
            <person name="Martins E.C."/>
            <person name="Harakava R."/>
            <person name="Kumar D."/>
            <person name="Rangel L.T."/>
            <person name="Foissac X."/>
            <person name="Bove J."/>
            <person name="Gabriel D.W."/>
        </authorList>
    </citation>
    <scope>NUCLEOTIDE SEQUENCE [LARGE SCALE GENOMIC DNA]</scope>
    <source>
        <strain evidence="6 7">Sao Paulo</strain>
    </source>
</reference>
<dbReference type="Gene3D" id="2.30.30.760">
    <property type="match status" value="1"/>
</dbReference>
<keyword evidence="6" id="KW-0966">Cell projection</keyword>
<dbReference type="AlphaFoldDB" id="U6B7A9"/>
<evidence type="ECO:0000259" key="5">
    <source>
        <dbReference type="SMART" id="SM00858"/>
    </source>
</evidence>
<keyword evidence="4" id="KW-1005">Bacterial flagellum biogenesis</keyword>
<dbReference type="HOGENOM" id="CLU_131516_0_0_5"/>
<dbReference type="PANTHER" id="PTHR36307">
    <property type="entry name" value="FLAGELLA BASAL BODY P-RING FORMATION PROTEIN FLGA"/>
    <property type="match status" value="1"/>
</dbReference>
<dbReference type="InterPro" id="IPR013974">
    <property type="entry name" value="SAF"/>
</dbReference>
<evidence type="ECO:0000256" key="3">
    <source>
        <dbReference type="ARBA" id="ARBA00022764"/>
    </source>
</evidence>
<dbReference type="InterPro" id="IPR039246">
    <property type="entry name" value="Flagellar_FlgA"/>
</dbReference>
<keyword evidence="6" id="KW-0282">Flagellum</keyword>
<keyword evidence="2" id="KW-0732">Signal</keyword>
<organism evidence="6 7">
    <name type="scientific">Candidatus Liberibacter americanus str. Sao Paulo</name>
    <dbReference type="NCBI Taxonomy" id="1261131"/>
    <lineage>
        <taxon>Bacteria</taxon>
        <taxon>Pseudomonadati</taxon>
        <taxon>Pseudomonadota</taxon>
        <taxon>Alphaproteobacteria</taxon>
        <taxon>Hyphomicrobiales</taxon>
        <taxon>Rhizobiaceae</taxon>
        <taxon>Liberibacter</taxon>
    </lineage>
</organism>
<dbReference type="PANTHER" id="PTHR36307:SF1">
    <property type="entry name" value="FLAGELLA BASAL BODY P-RING FORMATION PROTEIN FLGA"/>
    <property type="match status" value="1"/>
</dbReference>